<dbReference type="CDD" id="cd13124">
    <property type="entry name" value="MATE_SpoVB_like"/>
    <property type="match status" value="1"/>
</dbReference>
<evidence type="ECO:0000256" key="5">
    <source>
        <dbReference type="ARBA" id="ARBA00023136"/>
    </source>
</evidence>
<feature type="transmembrane region" description="Helical" evidence="6">
    <location>
        <begin position="432"/>
        <end position="450"/>
    </location>
</feature>
<dbReference type="InterPro" id="IPR050833">
    <property type="entry name" value="Poly_Biosynth_Transport"/>
</dbReference>
<gene>
    <name evidence="7" type="ORF">ACFFNY_30450</name>
</gene>
<evidence type="ECO:0000256" key="4">
    <source>
        <dbReference type="ARBA" id="ARBA00022989"/>
    </source>
</evidence>
<dbReference type="EMBL" id="JBHMAG010000019">
    <property type="protein sequence ID" value="MFB9755924.1"/>
    <property type="molecule type" value="Genomic_DNA"/>
</dbReference>
<dbReference type="InterPro" id="IPR024923">
    <property type="entry name" value="PG_synth_SpoVB"/>
</dbReference>
<keyword evidence="8" id="KW-1185">Reference proteome</keyword>
<feature type="transmembrane region" description="Helical" evidence="6">
    <location>
        <begin position="100"/>
        <end position="123"/>
    </location>
</feature>
<comment type="subcellular location">
    <subcellularLocation>
        <location evidence="1">Cell membrane</location>
        <topology evidence="1">Multi-pass membrane protein</topology>
    </subcellularLocation>
</comment>
<feature type="transmembrane region" description="Helical" evidence="6">
    <location>
        <begin position="506"/>
        <end position="524"/>
    </location>
</feature>
<feature type="transmembrane region" description="Helical" evidence="6">
    <location>
        <begin position="374"/>
        <end position="396"/>
    </location>
</feature>
<feature type="transmembrane region" description="Helical" evidence="6">
    <location>
        <begin position="344"/>
        <end position="368"/>
    </location>
</feature>
<organism evidence="7 8">
    <name type="scientific">Paenibacillus hodogayensis</name>
    <dbReference type="NCBI Taxonomy" id="279208"/>
    <lineage>
        <taxon>Bacteria</taxon>
        <taxon>Bacillati</taxon>
        <taxon>Bacillota</taxon>
        <taxon>Bacilli</taxon>
        <taxon>Bacillales</taxon>
        <taxon>Paenibacillaceae</taxon>
        <taxon>Paenibacillus</taxon>
    </lineage>
</organism>
<evidence type="ECO:0000313" key="7">
    <source>
        <dbReference type="EMBL" id="MFB9755924.1"/>
    </source>
</evidence>
<name>A0ABV5W5S6_9BACL</name>
<feature type="transmembrane region" description="Helical" evidence="6">
    <location>
        <begin position="408"/>
        <end position="426"/>
    </location>
</feature>
<sequence>MQQGSNPPPVPARAIVKGAFVLGAAAVVSKLLGTLQKIPLQNVAGDSVFGIYNAVYPLYTLILFIATAGFPIAVSRFVAEERASGSPEGARAVLAMALKLSFVTSLGCFVLLYGGAGTLAGWIGNGHTEEALRSVSFALFFVPGLAALRGYFQGMGNMVPTAVSQVAEQSVRVAVMVALLFALVGSGASDGSIAAGAMFGSAAGALAGLLVMCGYWQAHRVKEVRASSGRKKTSHSAVKARTVSPVGYRRFIAYALPICLGSVVLPMLTLADTFTLPRLLRLNGFDEAGAMAQFGLYNHGLPLIQLVAMIVSSMSVALVPALSEAKARGKLADVRGSAEASLRLVWLIGLAASAGMAVTAIPLNVMFYKDTEGYAAMMILAWTAVFSVVQIVSGTILQGLGAERSTAYYLLAAAAIKVGLNVALVPRWGIEGAALSAVAAYAAAAVLNLLRLRAYKLLRLSWRTFVWKPLLATAVMAIVTAAIVVALDALLVYVWPDMAYRWRQTVVAVFSVACGAVVFGIMLFRTGAVGVQELSAVPKLGKRLLPVLRRLRIIST</sequence>
<evidence type="ECO:0000256" key="1">
    <source>
        <dbReference type="ARBA" id="ARBA00004651"/>
    </source>
</evidence>
<dbReference type="Pfam" id="PF01943">
    <property type="entry name" value="Polysacc_synt"/>
    <property type="match status" value="1"/>
</dbReference>
<keyword evidence="5 6" id="KW-0472">Membrane</keyword>
<evidence type="ECO:0000256" key="3">
    <source>
        <dbReference type="ARBA" id="ARBA00022692"/>
    </source>
</evidence>
<evidence type="ECO:0000256" key="2">
    <source>
        <dbReference type="ARBA" id="ARBA00022475"/>
    </source>
</evidence>
<proteinExistence type="predicted"/>
<accession>A0ABV5W5S6</accession>
<dbReference type="PANTHER" id="PTHR30250">
    <property type="entry name" value="PST FAMILY PREDICTED COLANIC ACID TRANSPORTER"/>
    <property type="match status" value="1"/>
</dbReference>
<evidence type="ECO:0000313" key="8">
    <source>
        <dbReference type="Proteomes" id="UP001589619"/>
    </source>
</evidence>
<feature type="transmembrane region" description="Helical" evidence="6">
    <location>
        <begin position="135"/>
        <end position="152"/>
    </location>
</feature>
<protein>
    <submittedName>
        <fullName evidence="7">Oligosaccharide flippase family protein</fullName>
    </submittedName>
</protein>
<feature type="transmembrane region" description="Helical" evidence="6">
    <location>
        <begin position="251"/>
        <end position="271"/>
    </location>
</feature>
<keyword evidence="4 6" id="KW-1133">Transmembrane helix</keyword>
<dbReference type="PANTHER" id="PTHR30250:SF29">
    <property type="entry name" value="POLYSACCHARIDE BIOSYNTHESIS PROTEIN C-TERMINAL DOMAIN-CONTAINING PROTEIN"/>
    <property type="match status" value="1"/>
</dbReference>
<comment type="caution">
    <text evidence="7">The sequence shown here is derived from an EMBL/GenBank/DDBJ whole genome shotgun (WGS) entry which is preliminary data.</text>
</comment>
<feature type="transmembrane region" description="Helical" evidence="6">
    <location>
        <begin position="56"/>
        <end position="79"/>
    </location>
</feature>
<reference evidence="7 8" key="1">
    <citation type="submission" date="2024-09" db="EMBL/GenBank/DDBJ databases">
        <authorList>
            <person name="Sun Q."/>
            <person name="Mori K."/>
        </authorList>
    </citation>
    <scope>NUCLEOTIDE SEQUENCE [LARGE SCALE GENOMIC DNA]</scope>
    <source>
        <strain evidence="7 8">JCM 12520</strain>
    </source>
</reference>
<keyword evidence="3 6" id="KW-0812">Transmembrane</keyword>
<feature type="transmembrane region" description="Helical" evidence="6">
    <location>
        <begin position="470"/>
        <end position="494"/>
    </location>
</feature>
<feature type="transmembrane region" description="Helical" evidence="6">
    <location>
        <begin position="195"/>
        <end position="216"/>
    </location>
</feature>
<keyword evidence="2" id="KW-1003">Cell membrane</keyword>
<evidence type="ECO:0000256" key="6">
    <source>
        <dbReference type="SAM" id="Phobius"/>
    </source>
</evidence>
<dbReference type="RefSeq" id="WP_344915459.1">
    <property type="nucleotide sequence ID" value="NZ_BAAAYO010000015.1"/>
</dbReference>
<dbReference type="PIRSF" id="PIRSF038958">
    <property type="entry name" value="PG_synth_SpoVB"/>
    <property type="match status" value="1"/>
</dbReference>
<dbReference type="InterPro" id="IPR002797">
    <property type="entry name" value="Polysacc_synth"/>
</dbReference>
<dbReference type="Proteomes" id="UP001589619">
    <property type="component" value="Unassembled WGS sequence"/>
</dbReference>
<feature type="transmembrane region" description="Helical" evidence="6">
    <location>
        <begin position="303"/>
        <end position="323"/>
    </location>
</feature>